<comment type="catalytic activity">
    <reaction evidence="10">
        <text>a primary alcohol + NADP(+) = an aldehyde + NADPH + H(+)</text>
        <dbReference type="Rhea" id="RHEA:15937"/>
        <dbReference type="ChEBI" id="CHEBI:15378"/>
        <dbReference type="ChEBI" id="CHEBI:15734"/>
        <dbReference type="ChEBI" id="CHEBI:17478"/>
        <dbReference type="ChEBI" id="CHEBI:57783"/>
        <dbReference type="ChEBI" id="CHEBI:58349"/>
        <dbReference type="EC" id="1.1.1.2"/>
    </reaction>
    <physiologicalReaction direction="left-to-right" evidence="10">
        <dbReference type="Rhea" id="RHEA:15938"/>
    </physiologicalReaction>
    <physiologicalReaction direction="right-to-left" evidence="10">
        <dbReference type="Rhea" id="RHEA:15939"/>
    </physiologicalReaction>
</comment>
<dbReference type="InterPro" id="IPR047109">
    <property type="entry name" value="CAD-like"/>
</dbReference>
<sequence>MPDYKFEGWVGHDEDSVNGKMVWEEFEPKPWEETDVDIRVTHSGICGSDLHMLRSGWGPAPYPICVGHEIVGIAVRVGSKAEGGFKVGDRVGVGAQSDACFNRFGESKGHVHCDACERRMPQYCTNSMITTYGAFHHNGGKAQGGHGRYHRCPSALVVPIPDALASADAAPMLCGGVTVYSPLRFHGAGPGKTVGVLGVGGLGHFAVLFARALGADRVVGISRREDKRAEVLEMGADDYIATGADETWPKKHAGSLDIIISTVSSSNIPLADYLGLLRLDGTFVQVGNPDDGALSLNPGPLLMRRAKIAGSGIGSPDEIREMLQLAADQGLKPWVQERPMSDANQAILDVEAGKPRYRYVLVNPEEGK</sequence>
<evidence type="ECO:0000256" key="7">
    <source>
        <dbReference type="ARBA" id="ARBA00022857"/>
    </source>
</evidence>
<comment type="subunit">
    <text evidence="3">Homodimer.</text>
</comment>
<organism evidence="13 14">
    <name type="scientific">Plectosphaerella plurivora</name>
    <dbReference type="NCBI Taxonomy" id="936078"/>
    <lineage>
        <taxon>Eukaryota</taxon>
        <taxon>Fungi</taxon>
        <taxon>Dikarya</taxon>
        <taxon>Ascomycota</taxon>
        <taxon>Pezizomycotina</taxon>
        <taxon>Sordariomycetes</taxon>
        <taxon>Hypocreomycetidae</taxon>
        <taxon>Glomerellales</taxon>
        <taxon>Plectosphaerellaceae</taxon>
        <taxon>Plectosphaerella</taxon>
    </lineage>
</organism>
<comment type="cofactor">
    <cofactor evidence="1 11">
        <name>Zn(2+)</name>
        <dbReference type="ChEBI" id="CHEBI:29105"/>
    </cofactor>
</comment>
<dbReference type="PANTHER" id="PTHR42683">
    <property type="entry name" value="ALDEHYDE REDUCTASE"/>
    <property type="match status" value="1"/>
</dbReference>
<dbReference type="CDD" id="cd05283">
    <property type="entry name" value="CAD1"/>
    <property type="match status" value="1"/>
</dbReference>
<comment type="caution">
    <text evidence="13">The sequence shown here is derived from an EMBL/GenBank/DDBJ whole genome shotgun (WGS) entry which is preliminary data.</text>
</comment>
<dbReference type="SUPFAM" id="SSF51735">
    <property type="entry name" value="NAD(P)-binding Rossmann-fold domains"/>
    <property type="match status" value="1"/>
</dbReference>
<evidence type="ECO:0000256" key="1">
    <source>
        <dbReference type="ARBA" id="ARBA00001947"/>
    </source>
</evidence>
<evidence type="ECO:0000313" key="14">
    <source>
        <dbReference type="Proteomes" id="UP000770015"/>
    </source>
</evidence>
<feature type="domain" description="Enoyl reductase (ER)" evidence="12">
    <location>
        <begin position="16"/>
        <end position="361"/>
    </location>
</feature>
<reference evidence="13" key="1">
    <citation type="journal article" date="2021" name="Nat. Commun.">
        <title>Genetic determinants of endophytism in the Arabidopsis root mycobiome.</title>
        <authorList>
            <person name="Mesny F."/>
            <person name="Miyauchi S."/>
            <person name="Thiergart T."/>
            <person name="Pickel B."/>
            <person name="Atanasova L."/>
            <person name="Karlsson M."/>
            <person name="Huettel B."/>
            <person name="Barry K.W."/>
            <person name="Haridas S."/>
            <person name="Chen C."/>
            <person name="Bauer D."/>
            <person name="Andreopoulos W."/>
            <person name="Pangilinan J."/>
            <person name="LaButti K."/>
            <person name="Riley R."/>
            <person name="Lipzen A."/>
            <person name="Clum A."/>
            <person name="Drula E."/>
            <person name="Henrissat B."/>
            <person name="Kohler A."/>
            <person name="Grigoriev I.V."/>
            <person name="Martin F.M."/>
            <person name="Hacquard S."/>
        </authorList>
    </citation>
    <scope>NUCLEOTIDE SEQUENCE</scope>
    <source>
        <strain evidence="13">MPI-SDFR-AT-0117</strain>
    </source>
</reference>
<dbReference type="InterPro" id="IPR020843">
    <property type="entry name" value="ER"/>
</dbReference>
<evidence type="ECO:0000256" key="8">
    <source>
        <dbReference type="ARBA" id="ARBA00023002"/>
    </source>
</evidence>
<dbReference type="AlphaFoldDB" id="A0A9P8VEY9"/>
<dbReference type="EMBL" id="JAGSXJ010000006">
    <property type="protein sequence ID" value="KAH6690692.1"/>
    <property type="molecule type" value="Genomic_DNA"/>
</dbReference>
<dbReference type="SMART" id="SM00829">
    <property type="entry name" value="PKS_ER"/>
    <property type="match status" value="1"/>
</dbReference>
<accession>A0A9P8VEY9</accession>
<dbReference type="Gene3D" id="3.40.50.720">
    <property type="entry name" value="NAD(P)-binding Rossmann-like Domain"/>
    <property type="match status" value="1"/>
</dbReference>
<keyword evidence="4" id="KW-0597">Phosphoprotein</keyword>
<dbReference type="GO" id="GO:0008270">
    <property type="term" value="F:zinc ion binding"/>
    <property type="evidence" value="ECO:0007669"/>
    <property type="project" value="InterPro"/>
</dbReference>
<evidence type="ECO:0000256" key="6">
    <source>
        <dbReference type="ARBA" id="ARBA00022833"/>
    </source>
</evidence>
<keyword evidence="6 11" id="KW-0862">Zinc</keyword>
<dbReference type="Proteomes" id="UP000770015">
    <property type="component" value="Unassembled WGS sequence"/>
</dbReference>
<keyword evidence="5 11" id="KW-0479">Metal-binding</keyword>
<dbReference type="PROSITE" id="PS00059">
    <property type="entry name" value="ADH_ZINC"/>
    <property type="match status" value="1"/>
</dbReference>
<dbReference type="InterPro" id="IPR036291">
    <property type="entry name" value="NAD(P)-bd_dom_sf"/>
</dbReference>
<dbReference type="InterPro" id="IPR011032">
    <property type="entry name" value="GroES-like_sf"/>
</dbReference>
<dbReference type="GO" id="GO:0006066">
    <property type="term" value="P:alcohol metabolic process"/>
    <property type="evidence" value="ECO:0007669"/>
    <property type="project" value="UniProtKB-ARBA"/>
</dbReference>
<protein>
    <recommendedName>
        <fullName evidence="9">alcohol dehydrogenase (NADP(+))</fullName>
        <ecNumber evidence="9">1.1.1.2</ecNumber>
    </recommendedName>
</protein>
<name>A0A9P8VEY9_9PEZI</name>
<proteinExistence type="inferred from homology"/>
<dbReference type="SUPFAM" id="SSF50129">
    <property type="entry name" value="GroES-like"/>
    <property type="match status" value="1"/>
</dbReference>
<evidence type="ECO:0000256" key="5">
    <source>
        <dbReference type="ARBA" id="ARBA00022723"/>
    </source>
</evidence>
<gene>
    <name evidence="13" type="ORF">F5X68DRAFT_274573</name>
</gene>
<keyword evidence="7" id="KW-0521">NADP</keyword>
<dbReference type="EC" id="1.1.1.2" evidence="9"/>
<keyword evidence="14" id="KW-1185">Reference proteome</keyword>
<dbReference type="InterPro" id="IPR013154">
    <property type="entry name" value="ADH-like_N"/>
</dbReference>
<evidence type="ECO:0000256" key="11">
    <source>
        <dbReference type="RuleBase" id="RU361277"/>
    </source>
</evidence>
<keyword evidence="8" id="KW-0560">Oxidoreductase</keyword>
<comment type="similarity">
    <text evidence="2 11">Belongs to the zinc-containing alcohol dehydrogenase family.</text>
</comment>
<dbReference type="Pfam" id="PF00107">
    <property type="entry name" value="ADH_zinc_N"/>
    <property type="match status" value="1"/>
</dbReference>
<dbReference type="GO" id="GO:0008106">
    <property type="term" value="F:alcohol dehydrogenase (NADP+) activity"/>
    <property type="evidence" value="ECO:0007669"/>
    <property type="project" value="UniProtKB-EC"/>
</dbReference>
<dbReference type="InterPro" id="IPR002328">
    <property type="entry name" value="ADH_Zn_CS"/>
</dbReference>
<dbReference type="Pfam" id="PF08240">
    <property type="entry name" value="ADH_N"/>
    <property type="match status" value="1"/>
</dbReference>
<dbReference type="Gene3D" id="3.90.180.10">
    <property type="entry name" value="Medium-chain alcohol dehydrogenases, catalytic domain"/>
    <property type="match status" value="1"/>
</dbReference>
<evidence type="ECO:0000313" key="13">
    <source>
        <dbReference type="EMBL" id="KAH6690692.1"/>
    </source>
</evidence>
<evidence type="ECO:0000259" key="12">
    <source>
        <dbReference type="SMART" id="SM00829"/>
    </source>
</evidence>
<dbReference type="FunFam" id="3.40.50.720:FF:000158">
    <property type="entry name" value="Zinc-binding alcohol dehydrogenase"/>
    <property type="match status" value="1"/>
</dbReference>
<evidence type="ECO:0000256" key="2">
    <source>
        <dbReference type="ARBA" id="ARBA00008072"/>
    </source>
</evidence>
<dbReference type="InterPro" id="IPR013149">
    <property type="entry name" value="ADH-like_C"/>
</dbReference>
<evidence type="ECO:0000256" key="9">
    <source>
        <dbReference type="ARBA" id="ARBA00024074"/>
    </source>
</evidence>
<evidence type="ECO:0000256" key="3">
    <source>
        <dbReference type="ARBA" id="ARBA00011738"/>
    </source>
</evidence>
<evidence type="ECO:0000256" key="4">
    <source>
        <dbReference type="ARBA" id="ARBA00022553"/>
    </source>
</evidence>
<dbReference type="OrthoDB" id="1879366at2759"/>
<evidence type="ECO:0000256" key="10">
    <source>
        <dbReference type="ARBA" id="ARBA00050997"/>
    </source>
</evidence>